<gene>
    <name evidence="2" type="ORF">GCM10011499_13770</name>
</gene>
<dbReference type="AlphaFoldDB" id="A0A916VWP5"/>
<accession>A0A916VWP5</accession>
<feature type="region of interest" description="Disordered" evidence="1">
    <location>
        <begin position="168"/>
        <end position="193"/>
    </location>
</feature>
<dbReference type="RefSeq" id="WP_127072859.1">
    <property type="nucleotide sequence ID" value="NZ_BMKB01000002.1"/>
</dbReference>
<reference evidence="2 3" key="1">
    <citation type="journal article" date="2014" name="Int. J. Syst. Evol. Microbiol.">
        <title>Complete genome sequence of Corynebacterium casei LMG S-19264T (=DSM 44701T), isolated from a smear-ripened cheese.</title>
        <authorList>
            <consortium name="US DOE Joint Genome Institute (JGI-PGF)"/>
            <person name="Walter F."/>
            <person name="Albersmeier A."/>
            <person name="Kalinowski J."/>
            <person name="Ruckert C."/>
        </authorList>
    </citation>
    <scope>NUCLEOTIDE SEQUENCE [LARGE SCALE GENOMIC DNA]</scope>
    <source>
        <strain evidence="2 3">CGMCC 1.15896</strain>
    </source>
</reference>
<sequence>MPTKPDLRDSFQNLIARYNALHSDFTAQAKSRNAGAATAQAVRLVRTLLTDTRRHLGPAHAVKALPFLPKNDALTVAEIALILVEARAVLQEHARSLGHDQPRAKSALTREDTVKVVRRLAELTMLGVEWGVDVRMRAIAAGEDPEEAYTIFHTEFYKRIYHGRPELTEEELQRPAPRLNRDEHGNVIDSWRD</sequence>
<proteinExistence type="predicted"/>
<protein>
    <submittedName>
        <fullName evidence="2">Uncharacterized protein</fullName>
    </submittedName>
</protein>
<keyword evidence="3" id="KW-1185">Reference proteome</keyword>
<name>A0A916VWP5_9HYPH</name>
<comment type="caution">
    <text evidence="2">The sequence shown here is derived from an EMBL/GenBank/DDBJ whole genome shotgun (WGS) entry which is preliminary data.</text>
</comment>
<dbReference type="EMBL" id="BMKB01000002">
    <property type="protein sequence ID" value="GGA45312.1"/>
    <property type="molecule type" value="Genomic_DNA"/>
</dbReference>
<dbReference type="Proteomes" id="UP000596977">
    <property type="component" value="Unassembled WGS sequence"/>
</dbReference>
<organism evidence="2 3">
    <name type="scientific">Pelagibacterium lentulum</name>
    <dbReference type="NCBI Taxonomy" id="2029865"/>
    <lineage>
        <taxon>Bacteria</taxon>
        <taxon>Pseudomonadati</taxon>
        <taxon>Pseudomonadota</taxon>
        <taxon>Alphaproteobacteria</taxon>
        <taxon>Hyphomicrobiales</taxon>
        <taxon>Devosiaceae</taxon>
        <taxon>Pelagibacterium</taxon>
    </lineage>
</organism>
<evidence type="ECO:0000313" key="2">
    <source>
        <dbReference type="EMBL" id="GGA45312.1"/>
    </source>
</evidence>
<evidence type="ECO:0000256" key="1">
    <source>
        <dbReference type="SAM" id="MobiDB-lite"/>
    </source>
</evidence>
<evidence type="ECO:0000313" key="3">
    <source>
        <dbReference type="Proteomes" id="UP000596977"/>
    </source>
</evidence>